<evidence type="ECO:0000259" key="1">
    <source>
        <dbReference type="Pfam" id="PF18735"/>
    </source>
</evidence>
<evidence type="ECO:0000313" key="2">
    <source>
        <dbReference type="EMBL" id="KAA3531859.1"/>
    </source>
</evidence>
<feature type="domain" description="RiboL-PSP-HEPN" evidence="1">
    <location>
        <begin position="33"/>
        <end position="183"/>
    </location>
</feature>
<accession>A0A368NWN3</accession>
<name>A0A368NWN3_AGRVI</name>
<gene>
    <name evidence="2" type="ORF">DXT89_00250</name>
</gene>
<dbReference type="EMBL" id="QUSG01000001">
    <property type="protein sequence ID" value="KAA3531859.1"/>
    <property type="molecule type" value="Genomic_DNA"/>
</dbReference>
<reference evidence="2 3" key="1">
    <citation type="submission" date="2018-08" db="EMBL/GenBank/DDBJ databases">
        <title>Genome sequencing of Agrobacterium vitis strain ICMP 10754.</title>
        <authorList>
            <person name="Visnovsky S.B."/>
            <person name="Pitman A.R."/>
        </authorList>
    </citation>
    <scope>NUCLEOTIDE SEQUENCE [LARGE SCALE GENOMIC DNA]</scope>
    <source>
        <strain evidence="2 3">ICMP 10754</strain>
    </source>
</reference>
<organism evidence="2 3">
    <name type="scientific">Agrobacterium vitis</name>
    <name type="common">Rhizobium vitis</name>
    <dbReference type="NCBI Taxonomy" id="373"/>
    <lineage>
        <taxon>Bacteria</taxon>
        <taxon>Pseudomonadati</taxon>
        <taxon>Pseudomonadota</taxon>
        <taxon>Alphaproteobacteria</taxon>
        <taxon>Hyphomicrobiales</taxon>
        <taxon>Rhizobiaceae</taxon>
        <taxon>Rhizobium/Agrobacterium group</taxon>
        <taxon>Agrobacterium</taxon>
    </lineage>
</organism>
<comment type="caution">
    <text evidence="2">The sequence shown here is derived from an EMBL/GenBank/DDBJ whole genome shotgun (WGS) entry which is preliminary data.</text>
</comment>
<dbReference type="OrthoDB" id="6990533at2"/>
<dbReference type="InterPro" id="IPR041519">
    <property type="entry name" value="HEPN_RiboL-PSP"/>
</dbReference>
<proteinExistence type="predicted"/>
<dbReference type="Pfam" id="PF18735">
    <property type="entry name" value="HEPN_RiboL-PSP"/>
    <property type="match status" value="1"/>
</dbReference>
<dbReference type="AlphaFoldDB" id="A0A368NWN3"/>
<protein>
    <recommendedName>
        <fullName evidence="1">RiboL-PSP-HEPN domain-containing protein</fullName>
    </recommendedName>
</protein>
<evidence type="ECO:0000313" key="3">
    <source>
        <dbReference type="Proteomes" id="UP000436911"/>
    </source>
</evidence>
<sequence>MPSAAFRKFEGPMMKDVDRIIATHASIQNGGPGNMGLGHLTRGGVLLLCAAWELYIEEVLIETVERCIERSPSPDNLPAPVQRTISDYVRSSKHNLKPLAMAGDGWKTIYLEIAREWVVALNTPKKHNIDQGFHSIVGIADLSNCWTLGPAAINNFVEARGDVAHRGSDAGNIHMNVLRDTYKVQVTRCAIETDNALTTFVRGAFVPHSYPWNRKALPD</sequence>
<dbReference type="Proteomes" id="UP000436911">
    <property type="component" value="Unassembled WGS sequence"/>
</dbReference>